<keyword evidence="3" id="KW-1185">Reference proteome</keyword>
<dbReference type="InterPro" id="IPR036291">
    <property type="entry name" value="NAD(P)-bd_dom_sf"/>
</dbReference>
<evidence type="ECO:0000313" key="2">
    <source>
        <dbReference type="EMBL" id="GMI45745.1"/>
    </source>
</evidence>
<evidence type="ECO:0000313" key="3">
    <source>
        <dbReference type="Proteomes" id="UP001165065"/>
    </source>
</evidence>
<evidence type="ECO:0000259" key="1">
    <source>
        <dbReference type="Pfam" id="PF05368"/>
    </source>
</evidence>
<dbReference type="InterPro" id="IPR008030">
    <property type="entry name" value="NmrA-like"/>
</dbReference>
<accession>A0A9W7LC54</accession>
<feature type="domain" description="NmrA-like" evidence="1">
    <location>
        <begin position="6"/>
        <end position="115"/>
    </location>
</feature>
<dbReference type="Pfam" id="PF05368">
    <property type="entry name" value="NmrA"/>
    <property type="match status" value="1"/>
</dbReference>
<organism evidence="2 3">
    <name type="scientific">Triparma columacea</name>
    <dbReference type="NCBI Taxonomy" id="722753"/>
    <lineage>
        <taxon>Eukaryota</taxon>
        <taxon>Sar</taxon>
        <taxon>Stramenopiles</taxon>
        <taxon>Ochrophyta</taxon>
        <taxon>Bolidophyceae</taxon>
        <taxon>Parmales</taxon>
        <taxon>Triparmaceae</taxon>
        <taxon>Triparma</taxon>
    </lineage>
</organism>
<dbReference type="InterPro" id="IPR051783">
    <property type="entry name" value="NAD(P)-dependent_oxidoreduct"/>
</dbReference>
<dbReference type="PANTHER" id="PTHR48079">
    <property type="entry name" value="PROTEIN YEEZ"/>
    <property type="match status" value="1"/>
</dbReference>
<dbReference type="GO" id="GO:0005737">
    <property type="term" value="C:cytoplasm"/>
    <property type="evidence" value="ECO:0007669"/>
    <property type="project" value="TreeGrafter"/>
</dbReference>
<proteinExistence type="predicted"/>
<gene>
    <name evidence="2" type="ORF">TrCOL_g13467</name>
</gene>
<dbReference type="Gene3D" id="3.40.50.720">
    <property type="entry name" value="NAD(P)-binding Rossmann-like Domain"/>
    <property type="match status" value="1"/>
</dbReference>
<dbReference type="EMBL" id="BRYA01000263">
    <property type="protein sequence ID" value="GMI45745.1"/>
    <property type="molecule type" value="Genomic_DNA"/>
</dbReference>
<protein>
    <recommendedName>
        <fullName evidence="1">NmrA-like domain-containing protein</fullName>
    </recommendedName>
</protein>
<dbReference type="SUPFAM" id="SSF51735">
    <property type="entry name" value="NAD(P)-binding Rossmann-fold domains"/>
    <property type="match status" value="1"/>
</dbReference>
<dbReference type="GO" id="GO:0004029">
    <property type="term" value="F:aldehyde dehydrogenase (NAD+) activity"/>
    <property type="evidence" value="ECO:0007669"/>
    <property type="project" value="TreeGrafter"/>
</dbReference>
<reference evidence="3" key="1">
    <citation type="journal article" date="2023" name="Commun. Biol.">
        <title>Genome analysis of Parmales, the sister group of diatoms, reveals the evolutionary specialization of diatoms from phago-mixotrophs to photoautotrophs.</title>
        <authorList>
            <person name="Ban H."/>
            <person name="Sato S."/>
            <person name="Yoshikawa S."/>
            <person name="Yamada K."/>
            <person name="Nakamura Y."/>
            <person name="Ichinomiya M."/>
            <person name="Sato N."/>
            <person name="Blanc-Mathieu R."/>
            <person name="Endo H."/>
            <person name="Kuwata A."/>
            <person name="Ogata H."/>
        </authorList>
    </citation>
    <scope>NUCLEOTIDE SEQUENCE [LARGE SCALE GENOMIC DNA]</scope>
</reference>
<name>A0A9W7LC54_9STRA</name>
<dbReference type="OrthoDB" id="2735536at2759"/>
<dbReference type="PANTHER" id="PTHR48079:SF6">
    <property type="entry name" value="NAD(P)-BINDING DOMAIN-CONTAINING PROTEIN-RELATED"/>
    <property type="match status" value="1"/>
</dbReference>
<sequence>MKAMKAVVIGATGYVGSSVTQLLSQKGMSVVACSRDVRKASWLTNLGDGVTISPLQLSKGGETKEQLRVILDGADVAFFCAGFEQQSQETVDFMCENTLSLIETAKEKGVGCVVLTSSGGSTNPKGLEDSTPKSEVLHFSDPEDQLARGKFSPAAKTLMEIGAFKAVGRNHKNEVVDEALAEASPRLVIMNPNLILGPQLDPGDIKGNSLPWVCRILKKQTMSEHIPNDSMSIIDVRDLAALHVAAAMNESASGRYFGVNKSFSWKEILGAFGEVCEDYTPPGLKEGEDYEGKVPTQFDHTRKESLGVELRPLKETLGDLVGFLREKGAI</sequence>
<dbReference type="AlphaFoldDB" id="A0A9W7LC54"/>
<dbReference type="Proteomes" id="UP001165065">
    <property type="component" value="Unassembled WGS sequence"/>
</dbReference>
<comment type="caution">
    <text evidence="2">The sequence shown here is derived from an EMBL/GenBank/DDBJ whole genome shotgun (WGS) entry which is preliminary data.</text>
</comment>